<accession>A0A085ZR11</accession>
<name>A0A085ZR11_9FLAO</name>
<dbReference type="PROSITE" id="PS51257">
    <property type="entry name" value="PROKAR_LIPOPROTEIN"/>
    <property type="match status" value="1"/>
</dbReference>
<keyword evidence="3" id="KW-1185">Reference proteome</keyword>
<organism evidence="2 3">
    <name type="scientific">Flavobacterium reichenbachii</name>
    <dbReference type="NCBI Taxonomy" id="362418"/>
    <lineage>
        <taxon>Bacteria</taxon>
        <taxon>Pseudomonadati</taxon>
        <taxon>Bacteroidota</taxon>
        <taxon>Flavobacteriia</taxon>
        <taxon>Flavobacteriales</taxon>
        <taxon>Flavobacteriaceae</taxon>
        <taxon>Flavobacterium</taxon>
    </lineage>
</organism>
<dbReference type="EMBL" id="JPRL01000001">
    <property type="protein sequence ID" value="KFF06875.1"/>
    <property type="molecule type" value="Genomic_DNA"/>
</dbReference>
<proteinExistence type="predicted"/>
<reference evidence="2 3" key="1">
    <citation type="submission" date="2014-07" db="EMBL/GenBank/DDBJ databases">
        <title>Genome of Flavobacterium reichenbachii LMG 25512.</title>
        <authorList>
            <person name="Stropko S.J."/>
            <person name="Pipes S.E."/>
            <person name="Newman J.D."/>
        </authorList>
    </citation>
    <scope>NUCLEOTIDE SEQUENCE [LARGE SCALE GENOMIC DNA]</scope>
    <source>
        <strain evidence="2 3">LMG 25512</strain>
    </source>
</reference>
<sequence length="225" mass="25564">MKKICAIILLSITYFLISCSNDAKKQPKKELISSVNKLKPASEKKFKRSYLEKSGVKNLEKGSKSYKKNNFTLNPKTENKPQIQNLETTAESNLIDPKQSNKSLMTFDNFKKILSSSEIGETFTQKELTQNFEIPKEAVKIVKSITKTAEDEIEVKWKSTWFLEKVSDAKFKDGLMKITFKANKLYTSGTAIGIKYDKKIYTDLVIIGSSAYIPTVKGYSWQIGK</sequence>
<keyword evidence="1" id="KW-0732">Signal</keyword>
<feature type="chain" id="PRO_5001801467" description="Lipoprotein" evidence="1">
    <location>
        <begin position="26"/>
        <end position="225"/>
    </location>
</feature>
<protein>
    <recommendedName>
        <fullName evidence="4">Lipoprotein</fullName>
    </recommendedName>
</protein>
<dbReference type="Proteomes" id="UP000028715">
    <property type="component" value="Unassembled WGS sequence"/>
</dbReference>
<dbReference type="STRING" id="362418.IW19_15765"/>
<evidence type="ECO:0000313" key="2">
    <source>
        <dbReference type="EMBL" id="KFF06875.1"/>
    </source>
</evidence>
<dbReference type="AlphaFoldDB" id="A0A085ZR11"/>
<feature type="signal peptide" evidence="1">
    <location>
        <begin position="1"/>
        <end position="25"/>
    </location>
</feature>
<evidence type="ECO:0000256" key="1">
    <source>
        <dbReference type="SAM" id="SignalP"/>
    </source>
</evidence>
<evidence type="ECO:0000313" key="3">
    <source>
        <dbReference type="Proteomes" id="UP000028715"/>
    </source>
</evidence>
<comment type="caution">
    <text evidence="2">The sequence shown here is derived from an EMBL/GenBank/DDBJ whole genome shotgun (WGS) entry which is preliminary data.</text>
</comment>
<dbReference type="eggNOG" id="ENOG5030RSU">
    <property type="taxonomic scope" value="Bacteria"/>
</dbReference>
<evidence type="ECO:0008006" key="4">
    <source>
        <dbReference type="Google" id="ProtNLM"/>
    </source>
</evidence>
<dbReference type="OrthoDB" id="1346014at2"/>
<dbReference type="RefSeq" id="WP_035685830.1">
    <property type="nucleotide sequence ID" value="NZ_JPRL01000001.1"/>
</dbReference>
<gene>
    <name evidence="2" type="ORF">IW19_15765</name>
</gene>